<dbReference type="Gene3D" id="3.30.160.60">
    <property type="entry name" value="Classic Zinc Finger"/>
    <property type="match status" value="2"/>
</dbReference>
<dbReference type="GO" id="GO:0008270">
    <property type="term" value="F:zinc ion binding"/>
    <property type="evidence" value="ECO:0007669"/>
    <property type="project" value="UniProtKB-KW"/>
</dbReference>
<accession>A0AAF3JAS5</accession>
<feature type="domain" description="C2H2-type" evidence="9">
    <location>
        <begin position="88"/>
        <end position="116"/>
    </location>
</feature>
<comment type="subcellular location">
    <subcellularLocation>
        <location evidence="1">Nucleus speckle</location>
    </subcellularLocation>
</comment>
<dbReference type="InterPro" id="IPR050888">
    <property type="entry name" value="ZnF_C2H2-type_TF"/>
</dbReference>
<feature type="region of interest" description="Disordered" evidence="8">
    <location>
        <begin position="315"/>
        <end position="338"/>
    </location>
</feature>
<feature type="region of interest" description="Disordered" evidence="8">
    <location>
        <begin position="191"/>
        <end position="213"/>
    </location>
</feature>
<evidence type="ECO:0000256" key="6">
    <source>
        <dbReference type="ARBA" id="ARBA00023242"/>
    </source>
</evidence>
<proteinExistence type="predicted"/>
<dbReference type="GO" id="GO:0016607">
    <property type="term" value="C:nuclear speck"/>
    <property type="evidence" value="ECO:0007669"/>
    <property type="project" value="UniProtKB-SubCell"/>
</dbReference>
<evidence type="ECO:0000256" key="3">
    <source>
        <dbReference type="ARBA" id="ARBA00022737"/>
    </source>
</evidence>
<feature type="compositionally biased region" description="Acidic residues" evidence="8">
    <location>
        <begin position="195"/>
        <end position="206"/>
    </location>
</feature>
<feature type="compositionally biased region" description="Basic and acidic residues" evidence="8">
    <location>
        <begin position="325"/>
        <end position="337"/>
    </location>
</feature>
<evidence type="ECO:0000256" key="5">
    <source>
        <dbReference type="ARBA" id="ARBA00022833"/>
    </source>
</evidence>
<feature type="domain" description="C2H2-type" evidence="9">
    <location>
        <begin position="60"/>
        <end position="87"/>
    </location>
</feature>
<protein>
    <submittedName>
        <fullName evidence="11">C2H2-type domain-containing protein</fullName>
    </submittedName>
</protein>
<dbReference type="Proteomes" id="UP000887575">
    <property type="component" value="Unassembled WGS sequence"/>
</dbReference>
<name>A0AAF3JAS5_9BILA</name>
<dbReference type="PANTHER" id="PTHR24406">
    <property type="entry name" value="TRANSCRIPTIONAL REPRESSOR CTCFL-RELATED"/>
    <property type="match status" value="1"/>
</dbReference>
<dbReference type="SMART" id="SM00355">
    <property type="entry name" value="ZnF_C2H2"/>
    <property type="match status" value="4"/>
</dbReference>
<evidence type="ECO:0000313" key="10">
    <source>
        <dbReference type="Proteomes" id="UP000887575"/>
    </source>
</evidence>
<dbReference type="FunFam" id="3.30.160.60:FF:002484">
    <property type="entry name" value="Protein CBR-LSY-2"/>
    <property type="match status" value="1"/>
</dbReference>
<dbReference type="PROSITE" id="PS50157">
    <property type="entry name" value="ZINC_FINGER_C2H2_2"/>
    <property type="match status" value="4"/>
</dbReference>
<dbReference type="SUPFAM" id="SSF57667">
    <property type="entry name" value="beta-beta-alpha zinc fingers"/>
    <property type="match status" value="2"/>
</dbReference>
<evidence type="ECO:0000313" key="11">
    <source>
        <dbReference type="WBParaSite" id="MBELARI_LOCUS7057"/>
    </source>
</evidence>
<evidence type="ECO:0000256" key="2">
    <source>
        <dbReference type="ARBA" id="ARBA00022723"/>
    </source>
</evidence>
<reference evidence="11" key="1">
    <citation type="submission" date="2024-02" db="UniProtKB">
        <authorList>
            <consortium name="WormBaseParasite"/>
        </authorList>
    </citation>
    <scope>IDENTIFICATION</scope>
</reference>
<dbReference type="PROSITE" id="PS00028">
    <property type="entry name" value="ZINC_FINGER_C2H2_1"/>
    <property type="match status" value="3"/>
</dbReference>
<keyword evidence="5" id="KW-0862">Zinc</keyword>
<organism evidence="10 11">
    <name type="scientific">Mesorhabditis belari</name>
    <dbReference type="NCBI Taxonomy" id="2138241"/>
    <lineage>
        <taxon>Eukaryota</taxon>
        <taxon>Metazoa</taxon>
        <taxon>Ecdysozoa</taxon>
        <taxon>Nematoda</taxon>
        <taxon>Chromadorea</taxon>
        <taxon>Rhabditida</taxon>
        <taxon>Rhabditina</taxon>
        <taxon>Rhabditomorpha</taxon>
        <taxon>Rhabditoidea</taxon>
        <taxon>Rhabditidae</taxon>
        <taxon>Mesorhabditinae</taxon>
        <taxon>Mesorhabditis</taxon>
    </lineage>
</organism>
<evidence type="ECO:0000256" key="8">
    <source>
        <dbReference type="SAM" id="MobiDB-lite"/>
    </source>
</evidence>
<evidence type="ECO:0000256" key="4">
    <source>
        <dbReference type="ARBA" id="ARBA00022771"/>
    </source>
</evidence>
<evidence type="ECO:0000256" key="1">
    <source>
        <dbReference type="ARBA" id="ARBA00004324"/>
    </source>
</evidence>
<dbReference type="Pfam" id="PF00096">
    <property type="entry name" value="zf-C2H2"/>
    <property type="match status" value="4"/>
</dbReference>
<dbReference type="InterPro" id="IPR013087">
    <property type="entry name" value="Znf_C2H2_type"/>
</dbReference>
<evidence type="ECO:0000259" key="9">
    <source>
        <dbReference type="PROSITE" id="PS50157"/>
    </source>
</evidence>
<keyword evidence="2" id="KW-0479">Metal-binding</keyword>
<feature type="domain" description="C2H2-type" evidence="9">
    <location>
        <begin position="291"/>
        <end position="318"/>
    </location>
</feature>
<sequence>MMDTMDAKPPLIDLDLNGLASVLSIPASGSNHDCSLCSKTFPSSKLLQQHQQTFHTDKAFVCEICGKAFRFRSNLAEHRSVHTALKPFVCKFCGKSSRLKGNLTKHILKHHKKEQNEQIGIDDIIIKKGKKSVKDPAAVDFLEKSMFVIGPTKGAPPQEVPVSLLPKAENESPENYEKAILLSFGFDQGTMDLTENGEENGVDSPEDTASMTDSAMKQDLDSDMSAASPLPHNSTIGGAASLHALLASVCTSPPQQQRDKTQSPPILANLIHSFAISSPSNSTKTEPNAKTQCNECGKHFRKGSQLQIHLVLNHGYPPLGNTNNGEEKTPEPERSSECEAPPIAHVLPIHQPTVGEVATLQNDVRTIKNALSEIKTQQATPKQDQLLSGLDTRVSRLEKQVEMALNSIYTLVQLQTGISSSLTKFRDETGDQLRAIRALLSEGTPTN</sequence>
<dbReference type="WBParaSite" id="MBELARI_LOCUS7057">
    <property type="protein sequence ID" value="MBELARI_LOCUS7057"/>
    <property type="gene ID" value="MBELARI_LOCUS7057"/>
</dbReference>
<feature type="domain" description="C2H2-type" evidence="9">
    <location>
        <begin position="32"/>
        <end position="60"/>
    </location>
</feature>
<keyword evidence="4 7" id="KW-0863">Zinc-finger</keyword>
<keyword evidence="10" id="KW-1185">Reference proteome</keyword>
<keyword evidence="6" id="KW-0539">Nucleus</keyword>
<keyword evidence="3" id="KW-0677">Repeat</keyword>
<evidence type="ECO:0000256" key="7">
    <source>
        <dbReference type="PROSITE-ProRule" id="PRU00042"/>
    </source>
</evidence>
<dbReference type="AlphaFoldDB" id="A0AAF3JAS5"/>
<dbReference type="InterPro" id="IPR036236">
    <property type="entry name" value="Znf_C2H2_sf"/>
</dbReference>